<evidence type="ECO:0000313" key="3">
    <source>
        <dbReference type="Proteomes" id="UP000002171"/>
    </source>
</evidence>
<dbReference type="SUPFAM" id="SSF103190">
    <property type="entry name" value="Sensory domain-like"/>
    <property type="match status" value="1"/>
</dbReference>
<dbReference type="PANTHER" id="PTHR33121:SF82">
    <property type="entry name" value="SIGNAL TRANSDUCTION PROTEIN CONTAINING A EAL DOMAIN"/>
    <property type="match status" value="1"/>
</dbReference>
<dbReference type="Pfam" id="PF10388">
    <property type="entry name" value="YkuI_C"/>
    <property type="match status" value="1"/>
</dbReference>
<dbReference type="Proteomes" id="UP000002171">
    <property type="component" value="Unassembled WGS sequence"/>
</dbReference>
<reference evidence="2 3" key="1">
    <citation type="submission" date="2006-02" db="EMBL/GenBank/DDBJ databases">
        <authorList>
            <person name="Pinhassi J."/>
            <person name="Pedros-Alio C."/>
            <person name="Ferriera S."/>
            <person name="Johnson J."/>
            <person name="Kravitz S."/>
            <person name="Halpern A."/>
            <person name="Remington K."/>
            <person name="Beeson K."/>
            <person name="Tran B."/>
            <person name="Rogers Y.-H."/>
            <person name="Friedman R."/>
            <person name="Venter J.C."/>
        </authorList>
    </citation>
    <scope>NUCLEOTIDE SEQUENCE [LARGE SCALE GENOMIC DNA]</scope>
    <source>
        <strain evidence="2 3">MED92</strain>
    </source>
</reference>
<dbReference type="Pfam" id="PF00563">
    <property type="entry name" value="EAL"/>
    <property type="match status" value="1"/>
</dbReference>
<dbReference type="GO" id="GO:0071111">
    <property type="term" value="F:cyclic-guanylate-specific phosphodiesterase activity"/>
    <property type="evidence" value="ECO:0007669"/>
    <property type="project" value="InterPro"/>
</dbReference>
<dbReference type="InterPro" id="IPR001633">
    <property type="entry name" value="EAL_dom"/>
</dbReference>
<dbReference type="InterPro" id="IPR018842">
    <property type="entry name" value="YkuI_C"/>
</dbReference>
<gene>
    <name evidence="2" type="ORF">MED92_12471</name>
</gene>
<dbReference type="SUPFAM" id="SSF141868">
    <property type="entry name" value="EAL domain-like"/>
    <property type="match status" value="1"/>
</dbReference>
<feature type="domain" description="EAL" evidence="1">
    <location>
        <begin position="1"/>
        <end position="240"/>
    </location>
</feature>
<dbReference type="SMART" id="SM00052">
    <property type="entry name" value="EAL"/>
    <property type="match status" value="1"/>
</dbReference>
<protein>
    <submittedName>
        <fullName evidence="2">Diguanylate phosphodiesterase (EAL domain)</fullName>
    </submittedName>
</protein>
<dbReference type="InterPro" id="IPR050706">
    <property type="entry name" value="Cyclic-di-GMP_PDE-like"/>
</dbReference>
<comment type="caution">
    <text evidence="2">The sequence shown here is derived from an EMBL/GenBank/DDBJ whole genome shotgun (WGS) entry which is preliminary data.</text>
</comment>
<keyword evidence="3" id="KW-1185">Reference proteome</keyword>
<evidence type="ECO:0000313" key="2">
    <source>
        <dbReference type="EMBL" id="EAR59745.1"/>
    </source>
</evidence>
<evidence type="ECO:0000259" key="1">
    <source>
        <dbReference type="PROSITE" id="PS50883"/>
    </source>
</evidence>
<dbReference type="EMBL" id="AAOW01000034">
    <property type="protein sequence ID" value="EAR59745.1"/>
    <property type="molecule type" value="Genomic_DNA"/>
</dbReference>
<dbReference type="RefSeq" id="WP_007020160.1">
    <property type="nucleotide sequence ID" value="NZ_CH724125.1"/>
</dbReference>
<dbReference type="Gene3D" id="3.20.20.450">
    <property type="entry name" value="EAL domain"/>
    <property type="match status" value="1"/>
</dbReference>
<dbReference type="PANTHER" id="PTHR33121">
    <property type="entry name" value="CYCLIC DI-GMP PHOSPHODIESTERASE PDEF"/>
    <property type="match status" value="1"/>
</dbReference>
<dbReference type="InterPro" id="IPR035919">
    <property type="entry name" value="EAL_sf"/>
</dbReference>
<dbReference type="Gene3D" id="3.30.450.20">
    <property type="entry name" value="PAS domain"/>
    <property type="match status" value="1"/>
</dbReference>
<proteinExistence type="predicted"/>
<accession>A0A7U8C1F0</accession>
<dbReference type="CDD" id="cd01948">
    <property type="entry name" value="EAL"/>
    <property type="match status" value="1"/>
</dbReference>
<dbReference type="InterPro" id="IPR029151">
    <property type="entry name" value="Sensor-like_sf"/>
</dbReference>
<sequence length="405" mass="45890">MNVKAFPYYQPIVETATGRIAGYEALARMKNKAGEVVSAGAIFADKTIPVMDRIELDRMVRQQALEKIASLPEDTYISINISPEWLQYLESFDRIPTLEMIKNLGVDPTRLIIEITELDGDLAVIQKLVSKYRDEGFKIAIDDFGTGFSQLDRIALLKPDIIKLDMSLLRNGAQNSRGSSMVQMLGDLASRLGSKVLCEGVETEEEYHLALSCNAVYVQGYLFAKAEAELSEPDSTETQVRNLLSHYRDMAINATSRSHWRAEKIKSELLSLREVLKAAQSDEDLEHFVAADHLMRFYICDRLGNQISPNFENSADGWKLEEKHRGYNWSWRPYFFELIGSSDTNNRLVFSVPYQDIHTGKRAQTAVLFIDENRILLADLLDDHSEDDLFTGFSAMPASWIPDLD</sequence>
<dbReference type="OrthoDB" id="1673646at2"/>
<dbReference type="AlphaFoldDB" id="A0A7U8C1F0"/>
<dbReference type="PROSITE" id="PS50883">
    <property type="entry name" value="EAL"/>
    <property type="match status" value="1"/>
</dbReference>
<name>A0A7U8C1F0_NEPCE</name>
<organism evidence="2 3">
    <name type="scientific">Neptuniibacter caesariensis</name>
    <dbReference type="NCBI Taxonomy" id="207954"/>
    <lineage>
        <taxon>Bacteria</taxon>
        <taxon>Pseudomonadati</taxon>
        <taxon>Pseudomonadota</taxon>
        <taxon>Gammaproteobacteria</taxon>
        <taxon>Oceanospirillales</taxon>
        <taxon>Oceanospirillaceae</taxon>
        <taxon>Neptuniibacter</taxon>
    </lineage>
</organism>